<evidence type="ECO:0000313" key="2">
    <source>
        <dbReference type="EMBL" id="TVU05604.1"/>
    </source>
</evidence>
<name>A0A5J9T2U9_9POAL</name>
<dbReference type="SUPFAM" id="SSF52047">
    <property type="entry name" value="RNI-like"/>
    <property type="match status" value="1"/>
</dbReference>
<dbReference type="AlphaFoldDB" id="A0A5J9T2U9"/>
<dbReference type="OrthoDB" id="1155922at2759"/>
<sequence length="332" mass="37940">MDEWLRLLAGKGVQSLTLFYDEIGLASHTIHPWIFSCVELTDLRLGHCLLPSVPSCFTGFPNLKSLSLTLVSLPEHGERDLEAIIKSSPSLRSLELMNVWIDSDDSDEWVIQAPNLENLIIESDGDDGWQLEGLSSLQRAIINVDDYDIDRDFVKLLTCFTQVTHLDFYMPSTEGDALEGLTCCFQKLKSLTLRTNFRHVSTMLSTFSLLRSVPNLVKLEIEIPPGYIEDEEVLVDTDFFNSLWTNDMFANLDIVTMKDVPCWSNEMHLIEFVLSKARLLSAFYIYRDDIFSHSKPPEETIIKIAKYKRASPKAMVFFRNMDGHMLSSRLKL</sequence>
<dbReference type="Gramene" id="TVU05604">
    <property type="protein sequence ID" value="TVU05604"/>
    <property type="gene ID" value="EJB05_48773"/>
</dbReference>
<reference evidence="2 3" key="1">
    <citation type="journal article" date="2019" name="Sci. Rep.">
        <title>A high-quality genome of Eragrostis curvula grass provides insights into Poaceae evolution and supports new strategies to enhance forage quality.</title>
        <authorList>
            <person name="Carballo J."/>
            <person name="Santos B.A.C.M."/>
            <person name="Zappacosta D."/>
            <person name="Garbus I."/>
            <person name="Selva J.P."/>
            <person name="Gallo C.A."/>
            <person name="Diaz A."/>
            <person name="Albertini E."/>
            <person name="Caccamo M."/>
            <person name="Echenique V."/>
        </authorList>
    </citation>
    <scope>NUCLEOTIDE SEQUENCE [LARGE SCALE GENOMIC DNA]</scope>
    <source>
        <strain evidence="3">cv. Victoria</strain>
        <tissue evidence="2">Leaf</tissue>
    </source>
</reference>
<comment type="caution">
    <text evidence="2">The sequence shown here is derived from an EMBL/GenBank/DDBJ whole genome shotgun (WGS) entry which is preliminary data.</text>
</comment>
<dbReference type="Proteomes" id="UP000324897">
    <property type="component" value="Unassembled WGS sequence"/>
</dbReference>
<proteinExistence type="predicted"/>
<evidence type="ECO:0000313" key="3">
    <source>
        <dbReference type="Proteomes" id="UP000324897"/>
    </source>
</evidence>
<dbReference type="InterPro" id="IPR050232">
    <property type="entry name" value="FBL13/AtMIF1-like"/>
</dbReference>
<gene>
    <name evidence="2" type="ORF">EJB05_48773</name>
</gene>
<dbReference type="InterPro" id="IPR032675">
    <property type="entry name" value="LRR_dom_sf"/>
</dbReference>
<dbReference type="PANTHER" id="PTHR31900:SF30">
    <property type="entry name" value="SUPERFAMILY PROTEIN, PUTATIVE-RELATED"/>
    <property type="match status" value="1"/>
</dbReference>
<keyword evidence="3" id="KW-1185">Reference proteome</keyword>
<organism evidence="2 3">
    <name type="scientific">Eragrostis curvula</name>
    <name type="common">weeping love grass</name>
    <dbReference type="NCBI Taxonomy" id="38414"/>
    <lineage>
        <taxon>Eukaryota</taxon>
        <taxon>Viridiplantae</taxon>
        <taxon>Streptophyta</taxon>
        <taxon>Embryophyta</taxon>
        <taxon>Tracheophyta</taxon>
        <taxon>Spermatophyta</taxon>
        <taxon>Magnoliopsida</taxon>
        <taxon>Liliopsida</taxon>
        <taxon>Poales</taxon>
        <taxon>Poaceae</taxon>
        <taxon>PACMAD clade</taxon>
        <taxon>Chloridoideae</taxon>
        <taxon>Eragrostideae</taxon>
        <taxon>Eragrostidinae</taxon>
        <taxon>Eragrostis</taxon>
    </lineage>
</organism>
<feature type="domain" description="F-box/LRR-repeat protein 15/At3g58940/PEG3-like LRR" evidence="1">
    <location>
        <begin position="1"/>
        <end position="221"/>
    </location>
</feature>
<accession>A0A5J9T2U9</accession>
<evidence type="ECO:0000259" key="1">
    <source>
        <dbReference type="Pfam" id="PF24758"/>
    </source>
</evidence>
<dbReference type="Gene3D" id="3.80.10.10">
    <property type="entry name" value="Ribonuclease Inhibitor"/>
    <property type="match status" value="1"/>
</dbReference>
<dbReference type="EMBL" id="RWGY01000051">
    <property type="protein sequence ID" value="TVU05604.1"/>
    <property type="molecule type" value="Genomic_DNA"/>
</dbReference>
<dbReference type="PANTHER" id="PTHR31900">
    <property type="entry name" value="F-BOX/RNI SUPERFAMILY PROTEIN-RELATED"/>
    <property type="match status" value="1"/>
</dbReference>
<dbReference type="Pfam" id="PF24758">
    <property type="entry name" value="LRR_At5g56370"/>
    <property type="match status" value="1"/>
</dbReference>
<dbReference type="InterPro" id="IPR055411">
    <property type="entry name" value="LRR_FXL15/At3g58940/PEG3-like"/>
</dbReference>
<protein>
    <recommendedName>
        <fullName evidence="1">F-box/LRR-repeat protein 15/At3g58940/PEG3-like LRR domain-containing protein</fullName>
    </recommendedName>
</protein>